<accession>A0A8S9MHI1</accession>
<dbReference type="PANTHER" id="PTHR31672:SF13">
    <property type="entry name" value="F-BOX PROTEIN CPR30-LIKE"/>
    <property type="match status" value="1"/>
</dbReference>
<organism evidence="2 3">
    <name type="scientific">Brassica cretica</name>
    <name type="common">Mustard</name>
    <dbReference type="NCBI Taxonomy" id="69181"/>
    <lineage>
        <taxon>Eukaryota</taxon>
        <taxon>Viridiplantae</taxon>
        <taxon>Streptophyta</taxon>
        <taxon>Embryophyta</taxon>
        <taxon>Tracheophyta</taxon>
        <taxon>Spermatophyta</taxon>
        <taxon>Magnoliopsida</taxon>
        <taxon>eudicotyledons</taxon>
        <taxon>Gunneridae</taxon>
        <taxon>Pentapetalae</taxon>
        <taxon>rosids</taxon>
        <taxon>malvids</taxon>
        <taxon>Brassicales</taxon>
        <taxon>Brassicaceae</taxon>
        <taxon>Brassiceae</taxon>
        <taxon>Brassica</taxon>
    </lineage>
</organism>
<dbReference type="SMART" id="SM00256">
    <property type="entry name" value="FBOX"/>
    <property type="match status" value="1"/>
</dbReference>
<comment type="caution">
    <text evidence="2">The sequence shown here is derived from an EMBL/GenBank/DDBJ whole genome shotgun (WGS) entry which is preliminary data.</text>
</comment>
<dbReference type="Proteomes" id="UP000712281">
    <property type="component" value="Unassembled WGS sequence"/>
</dbReference>
<evidence type="ECO:0000259" key="1">
    <source>
        <dbReference type="PROSITE" id="PS50181"/>
    </source>
</evidence>
<dbReference type="PROSITE" id="PS50181">
    <property type="entry name" value="FBOX"/>
    <property type="match status" value="1"/>
</dbReference>
<dbReference type="InterPro" id="IPR006527">
    <property type="entry name" value="F-box-assoc_dom_typ1"/>
</dbReference>
<dbReference type="SUPFAM" id="SSF81383">
    <property type="entry name" value="F-box domain"/>
    <property type="match status" value="1"/>
</dbReference>
<dbReference type="AlphaFoldDB" id="A0A8S9MHI1"/>
<dbReference type="NCBIfam" id="TIGR01640">
    <property type="entry name" value="F_box_assoc_1"/>
    <property type="match status" value="2"/>
</dbReference>
<gene>
    <name evidence="2" type="ORF">F2Q68_00042438</name>
</gene>
<dbReference type="Pfam" id="PF07734">
    <property type="entry name" value="FBA_1"/>
    <property type="match status" value="2"/>
</dbReference>
<evidence type="ECO:0000313" key="2">
    <source>
        <dbReference type="EMBL" id="KAF2619764.1"/>
    </source>
</evidence>
<dbReference type="EMBL" id="QGKW02000007">
    <property type="protein sequence ID" value="KAF2619764.1"/>
    <property type="molecule type" value="Genomic_DNA"/>
</dbReference>
<dbReference type="Gene3D" id="2.120.10.80">
    <property type="entry name" value="Kelch-type beta propeller"/>
    <property type="match status" value="2"/>
</dbReference>
<dbReference type="Pfam" id="PF00646">
    <property type="entry name" value="F-box"/>
    <property type="match status" value="1"/>
</dbReference>
<dbReference type="PANTHER" id="PTHR31672">
    <property type="entry name" value="BNACNNG10540D PROTEIN"/>
    <property type="match status" value="1"/>
</dbReference>
<dbReference type="InterPro" id="IPR015915">
    <property type="entry name" value="Kelch-typ_b-propeller"/>
</dbReference>
<dbReference type="InterPro" id="IPR011043">
    <property type="entry name" value="Gal_Oxase/kelch_b-propeller"/>
</dbReference>
<dbReference type="InterPro" id="IPR036047">
    <property type="entry name" value="F-box-like_dom_sf"/>
</dbReference>
<sequence>MQFIHSREEEVSDGRDCMHEEIEVNEKRATAPSSLPNDVVEEIFIRLPVETLIRFKSLSKQWNLRIKSHSFAEKHLKIAESYQLNHPSLMLFPSPITTTEIEFHPFCLEGCRPLSHTQLSFPLGLLGWIHYSRSCDGLFCIQSSKSSYVVNPATRWFKYIPLSRFQILNPTNLPAKLITAAAFVKAVDYKLVWLYNSFPFPPNKGVTTCEVFDFRTNAWRYLTCTPSYRIHGVPESANGSVYWFTELNNNYKIDVIAFDIHTEKFRLLPKIHPVTSSSVPYHSSMCTLDNRLCILTTTSLLDKEFWRLKSSEDMWEKIFTIDYLSTPLSWIGDESWLPVTMWKKKKKMLLSHPCSGNLVILNLQTRSHTHTAPSDELLSPDCTIDPESGTFSHSVSRSGQAYSPSALCHISSHIVDPDMTIVSLFCGASVHTKDMQFIDSRDEEVNGERDCMHHHNEKRATAPSSLPNDVVEEIFIRLPMASSYQVNHPSLMLFPSPITTTEIEFQPFCLDVNPATRWFRYLPLSGYQILNPTYLPANLITAAAFVKAADYKLVWLYNSFPFPPNGVTTCEVFDFRANAWRYLTCTPSYRIYGCIYGDPESANGSVYWFTELNNNYKMDVIAFDIHTEKFRLLPKIHPVTSSSVHCLNSMCTLDDRLCILTTTSLLDKEFWRLKSSEDMWEKIFTIDYLSTPLSWIGDESWWRPVTMCKKNKKILLSHPCSGNLVILNLQTRSLELRLQCLFKTSKSKTKLKHFQRI</sequence>
<protein>
    <recommendedName>
        <fullName evidence="1">F-box domain-containing protein</fullName>
    </recommendedName>
</protein>
<name>A0A8S9MHI1_BRACR</name>
<dbReference type="Gene3D" id="1.20.1280.50">
    <property type="match status" value="1"/>
</dbReference>
<feature type="domain" description="F-box" evidence="1">
    <location>
        <begin position="29"/>
        <end position="75"/>
    </location>
</feature>
<dbReference type="CDD" id="cd22157">
    <property type="entry name" value="F-box_AtFBW1-like"/>
    <property type="match status" value="1"/>
</dbReference>
<reference evidence="2" key="1">
    <citation type="submission" date="2019-12" db="EMBL/GenBank/DDBJ databases">
        <title>Genome sequencing and annotation of Brassica cretica.</title>
        <authorList>
            <person name="Studholme D.J."/>
            <person name="Sarris P.F."/>
        </authorList>
    </citation>
    <scope>NUCLEOTIDE SEQUENCE</scope>
    <source>
        <strain evidence="2">PFS-001/15</strain>
        <tissue evidence="2">Leaf</tissue>
    </source>
</reference>
<evidence type="ECO:0000313" key="3">
    <source>
        <dbReference type="Proteomes" id="UP000712281"/>
    </source>
</evidence>
<dbReference type="SUPFAM" id="SSF50965">
    <property type="entry name" value="Galactose oxidase, central domain"/>
    <property type="match status" value="2"/>
</dbReference>
<dbReference type="InterPro" id="IPR050796">
    <property type="entry name" value="SCF_F-box_component"/>
</dbReference>
<dbReference type="InterPro" id="IPR017451">
    <property type="entry name" value="F-box-assoc_interact_dom"/>
</dbReference>
<dbReference type="InterPro" id="IPR001810">
    <property type="entry name" value="F-box_dom"/>
</dbReference>
<proteinExistence type="predicted"/>